<keyword evidence="3" id="KW-0614">Plasmid</keyword>
<feature type="signal peptide" evidence="2">
    <location>
        <begin position="1"/>
        <end position="34"/>
    </location>
</feature>
<feature type="chain" id="PRO_5038542226" description="Lipoprotein" evidence="2">
    <location>
        <begin position="35"/>
        <end position="218"/>
    </location>
</feature>
<evidence type="ECO:0000256" key="1">
    <source>
        <dbReference type="SAM" id="MobiDB-lite"/>
    </source>
</evidence>
<organism evidence="3 4">
    <name type="scientific">Streptomyces clavuligerus</name>
    <dbReference type="NCBI Taxonomy" id="1901"/>
    <lineage>
        <taxon>Bacteria</taxon>
        <taxon>Bacillati</taxon>
        <taxon>Actinomycetota</taxon>
        <taxon>Actinomycetes</taxon>
        <taxon>Kitasatosporales</taxon>
        <taxon>Streptomycetaceae</taxon>
        <taxon>Streptomyces</taxon>
    </lineage>
</organism>
<protein>
    <recommendedName>
        <fullName evidence="5">Lipoprotein</fullName>
    </recommendedName>
</protein>
<evidence type="ECO:0000256" key="2">
    <source>
        <dbReference type="SAM" id="SignalP"/>
    </source>
</evidence>
<sequence>MGSMRSAAYGSRPRRGPYTLWLSALIAASVSVTACGAPPGHGGADSRPGGAKAPRALTLERRGAQALDIVEITGGKDRKVTAPEDGRVGWPAAATAPGARSVVVLTGRAGTTDHPGPLHGLIRAVVGDKAKITHRDGTTTSFTIGRIQMISRDLPTVAEAAQGAQGRELRVIALTGSGKDGGEDRGRSREKDGEDSGAEGRGAVSEQVGLLVSATVSR</sequence>
<accession>D5SLX3</accession>
<feature type="region of interest" description="Disordered" evidence="1">
    <location>
        <begin position="173"/>
        <end position="206"/>
    </location>
</feature>
<dbReference type="Proteomes" id="UP000002357">
    <property type="component" value="Plasmid pSCL4"/>
</dbReference>
<evidence type="ECO:0000313" key="3">
    <source>
        <dbReference type="EMBL" id="EFG04916.2"/>
    </source>
</evidence>
<proteinExistence type="predicted"/>
<reference evidence="3 4" key="1">
    <citation type="journal article" date="2010" name="Genome Biol. Evol.">
        <title>The sequence of a 1.8-mb bacterial linear plasmid reveals a rich evolutionary reservoir of secondary metabolic pathways.</title>
        <authorList>
            <person name="Medema M.H."/>
            <person name="Trefzer A."/>
            <person name="Kovalchuk A."/>
            <person name="van den Berg M."/>
            <person name="Mueller U."/>
            <person name="Heijne W."/>
            <person name="Wu L."/>
            <person name="Alam M.T."/>
            <person name="Ronning C.M."/>
            <person name="Nierman W.C."/>
            <person name="Bovenberg R.A.L."/>
            <person name="Breitling R."/>
            <person name="Takano E."/>
        </authorList>
    </citation>
    <scope>NUCLEOTIDE SEQUENCE [LARGE SCALE GENOMIC DNA]</scope>
    <source>
        <strain evidence="4">ATCC 27064 / DSM 738 / JCM 4710 / NBRC 13307 / NCIMB 12785 / NRRL 3585 / VKM Ac-602</strain>
        <plasmid evidence="3">pSCL4</plasmid>
    </source>
</reference>
<evidence type="ECO:0000313" key="4">
    <source>
        <dbReference type="Proteomes" id="UP000002357"/>
    </source>
</evidence>
<dbReference type="EMBL" id="CM000914">
    <property type="protein sequence ID" value="EFG04916.2"/>
    <property type="molecule type" value="Genomic_DNA"/>
</dbReference>
<dbReference type="PROSITE" id="PS51257">
    <property type="entry name" value="PROKAR_LIPOPROTEIN"/>
    <property type="match status" value="1"/>
</dbReference>
<evidence type="ECO:0008006" key="5">
    <source>
        <dbReference type="Google" id="ProtNLM"/>
    </source>
</evidence>
<keyword evidence="2" id="KW-0732">Signal</keyword>
<dbReference type="AlphaFoldDB" id="D5SLX3"/>
<name>D5SLX3_STRCL</name>
<feature type="compositionally biased region" description="Basic and acidic residues" evidence="1">
    <location>
        <begin position="180"/>
        <end position="194"/>
    </location>
</feature>
<gene>
    <name evidence="3" type="ORF">SCLAV_p1434</name>
</gene>
<keyword evidence="4" id="KW-1185">Reference proteome</keyword>
<geneLocation type="plasmid" evidence="3 4">
    <name>pSCL4</name>
</geneLocation>